<dbReference type="InterPro" id="IPR010720">
    <property type="entry name" value="Alpha-L-AF_C"/>
</dbReference>
<dbReference type="SUPFAM" id="SSF51011">
    <property type="entry name" value="Glycosyl hydrolase domain"/>
    <property type="match status" value="1"/>
</dbReference>
<dbReference type="InterPro" id="IPR013780">
    <property type="entry name" value="Glyco_hydro_b"/>
</dbReference>
<dbReference type="InterPro" id="IPR017853">
    <property type="entry name" value="GH"/>
</dbReference>
<evidence type="ECO:0000256" key="7">
    <source>
        <dbReference type="SAM" id="SignalP"/>
    </source>
</evidence>
<evidence type="ECO:0000256" key="3">
    <source>
        <dbReference type="ARBA" id="ARBA00012670"/>
    </source>
</evidence>
<dbReference type="PANTHER" id="PTHR31776:SF0">
    <property type="entry name" value="ALPHA-L-ARABINOFURANOSIDASE 1"/>
    <property type="match status" value="1"/>
</dbReference>
<feature type="signal peptide" evidence="7">
    <location>
        <begin position="1"/>
        <end position="23"/>
    </location>
</feature>
<comment type="similarity">
    <text evidence="2">Belongs to the glycosyl hydrolase 51 family.</text>
</comment>
<dbReference type="Gene3D" id="3.20.20.80">
    <property type="entry name" value="Glycosidases"/>
    <property type="match status" value="1"/>
</dbReference>
<dbReference type="InterPro" id="IPR010496">
    <property type="entry name" value="AL/BT2_dom"/>
</dbReference>
<comment type="caution">
    <text evidence="9">The sequence shown here is derived from an EMBL/GenBank/DDBJ whole genome shotgun (WGS) entry which is preliminary data.</text>
</comment>
<dbReference type="Proteomes" id="UP001500841">
    <property type="component" value="Unassembled WGS sequence"/>
</dbReference>
<feature type="chain" id="PRO_5046143247" description="non-reducing end alpha-L-arabinofuranosidase" evidence="7">
    <location>
        <begin position="24"/>
        <end position="810"/>
    </location>
</feature>
<evidence type="ECO:0000259" key="8">
    <source>
        <dbReference type="SMART" id="SM00813"/>
    </source>
</evidence>
<evidence type="ECO:0000256" key="1">
    <source>
        <dbReference type="ARBA" id="ARBA00001462"/>
    </source>
</evidence>
<evidence type="ECO:0000313" key="9">
    <source>
        <dbReference type="EMBL" id="GAA4095008.1"/>
    </source>
</evidence>
<dbReference type="InterPro" id="IPR055235">
    <property type="entry name" value="ASD1_cat"/>
</dbReference>
<reference evidence="10" key="1">
    <citation type="journal article" date="2019" name="Int. J. Syst. Evol. Microbiol.">
        <title>The Global Catalogue of Microorganisms (GCM) 10K type strain sequencing project: providing services to taxonomists for standard genome sequencing and annotation.</title>
        <authorList>
            <consortium name="The Broad Institute Genomics Platform"/>
            <consortium name="The Broad Institute Genome Sequencing Center for Infectious Disease"/>
            <person name="Wu L."/>
            <person name="Ma J."/>
        </authorList>
    </citation>
    <scope>NUCLEOTIDE SEQUENCE [LARGE SCALE GENOMIC DNA]</scope>
    <source>
        <strain evidence="10">JCM 17085</strain>
    </source>
</reference>
<gene>
    <name evidence="9" type="ORF">GCM10022392_17460</name>
</gene>
<evidence type="ECO:0000256" key="4">
    <source>
        <dbReference type="ARBA" id="ARBA00022729"/>
    </source>
</evidence>
<evidence type="ECO:0000256" key="6">
    <source>
        <dbReference type="ARBA" id="ARBA00023180"/>
    </source>
</evidence>
<dbReference type="SMART" id="SM00813">
    <property type="entry name" value="Alpha-L-AF_C"/>
    <property type="match status" value="1"/>
</dbReference>
<protein>
    <recommendedName>
        <fullName evidence="3">non-reducing end alpha-L-arabinofuranosidase</fullName>
        <ecNumber evidence="3">3.2.1.55</ecNumber>
    </recommendedName>
</protein>
<dbReference type="RefSeq" id="WP_345103001.1">
    <property type="nucleotide sequence ID" value="NZ_BAABCV010000005.1"/>
</dbReference>
<dbReference type="SUPFAM" id="SSF51445">
    <property type="entry name" value="(Trans)glycosidases"/>
    <property type="match status" value="1"/>
</dbReference>
<comment type="catalytic activity">
    <reaction evidence="1">
        <text>Hydrolysis of terminal non-reducing alpha-L-arabinofuranoside residues in alpha-L-arabinosides.</text>
        <dbReference type="EC" id="3.2.1.55"/>
    </reaction>
</comment>
<dbReference type="EC" id="3.2.1.55" evidence="3"/>
<name>A0ABP7WRL1_9SPHI</name>
<organism evidence="9 10">
    <name type="scientific">Mucilaginibacter panaciglaebae</name>
    <dbReference type="NCBI Taxonomy" id="502331"/>
    <lineage>
        <taxon>Bacteria</taxon>
        <taxon>Pseudomonadati</taxon>
        <taxon>Bacteroidota</taxon>
        <taxon>Sphingobacteriia</taxon>
        <taxon>Sphingobacteriales</taxon>
        <taxon>Sphingobacteriaceae</taxon>
        <taxon>Mucilaginibacter</taxon>
    </lineage>
</organism>
<keyword evidence="6" id="KW-0325">Glycoprotein</keyword>
<keyword evidence="4 7" id="KW-0732">Signal</keyword>
<dbReference type="Pfam" id="PF22848">
    <property type="entry name" value="ASD1_dom"/>
    <property type="match status" value="1"/>
</dbReference>
<sequence>MKHLFCISISATGLAFFALAASAQNARITVDASKVLNKIPSKMYGSCIEDVNHEIYGGLYDQRLYGESFEEPAPPISYRGWKTLNGQWTANDGGIEVKAGPGDKLVRENPIIKNGSVEADIKFTRRGENAGFIVRVGREQAGMDDFDGYEISLNPGRQILVLGKHVHNFKLLKESKVSFDKTGWTHLKVDMNDGQITIYLNNEGSPALSYTDDDKPLLSGKVGLRTFHAGAIFKGIVIKQNGAAIKADFVGKPSLQVSQVWDAVASPSAKAKFALDSMDAYNSKQAQVIEFLGGTGKVGVANNGLNHWGIGIKQGQTFQGSVFFKADGLTSPVTVALQNAAGTKTYAAQQFNGVASNWTKHAFRLKANATDAKARFVIYISKKGKLTVDQATLMGTGAEQFKGLPLRADIAHKMQDEGLNFVRYGGTMVNAPDYKWKNMVGPRDKRPIYEGHWYPYTSNGFGIEEFVAYCEAAGFDAAFAINVEETPQDVADMLQYLTGSTTTPWGKKRADAGHPSPYKLKYIELGNEEVIWGDLKNDYQHYAERFNLLYDVIHKSNPEIKVICAAWWRPRSLDNMEMVFRAINGRADYWDLHTDADNANAGSKVDRDLQNMKDLFLKWDPNTKLRITIFEENGGLHNQQRALGHATTLNAVRRHGDFVLTSCAANGLQALGQNDNGWDQGQVFFTTSKVWGMPPFYATQMAAKNHEPLRVESVVEGGLDVTATRSEAGDELVIHVVNTKSGTVAATVNLGSFGGNSAVKVYTLAGDPKAENTPEQPTNISTKETTVPRSGNTLNYSFPGNSYTILRLGK</sequence>
<accession>A0ABP7WRL1</accession>
<dbReference type="Gene3D" id="2.60.40.1180">
    <property type="entry name" value="Golgi alpha-mannosidase II"/>
    <property type="match status" value="1"/>
</dbReference>
<keyword evidence="10" id="KW-1185">Reference proteome</keyword>
<dbReference type="InterPro" id="IPR051563">
    <property type="entry name" value="Glycosyl_Hydrolase_51"/>
</dbReference>
<evidence type="ECO:0000313" key="10">
    <source>
        <dbReference type="Proteomes" id="UP001500841"/>
    </source>
</evidence>
<dbReference type="Pfam" id="PF06439">
    <property type="entry name" value="3keto-disac_hyd"/>
    <property type="match status" value="1"/>
</dbReference>
<keyword evidence="5" id="KW-0378">Hydrolase</keyword>
<evidence type="ECO:0000256" key="2">
    <source>
        <dbReference type="ARBA" id="ARBA00007186"/>
    </source>
</evidence>
<dbReference type="EMBL" id="BAABCV010000005">
    <property type="protein sequence ID" value="GAA4095008.1"/>
    <property type="molecule type" value="Genomic_DNA"/>
</dbReference>
<proteinExistence type="inferred from homology"/>
<dbReference type="PANTHER" id="PTHR31776">
    <property type="entry name" value="ALPHA-L-ARABINOFURANOSIDASE 1"/>
    <property type="match status" value="1"/>
</dbReference>
<dbReference type="Pfam" id="PF06964">
    <property type="entry name" value="Alpha-L-AF_C"/>
    <property type="match status" value="1"/>
</dbReference>
<dbReference type="Gene3D" id="2.60.120.560">
    <property type="entry name" value="Exo-inulinase, domain 1"/>
    <property type="match status" value="1"/>
</dbReference>
<evidence type="ECO:0000256" key="5">
    <source>
        <dbReference type="ARBA" id="ARBA00022801"/>
    </source>
</evidence>
<feature type="domain" description="Alpha-L-arabinofuranosidase C-terminal" evidence="8">
    <location>
        <begin position="631"/>
        <end position="802"/>
    </location>
</feature>
<dbReference type="Gene3D" id="2.60.120.260">
    <property type="entry name" value="Galactose-binding domain-like"/>
    <property type="match status" value="1"/>
</dbReference>